<dbReference type="GO" id="GO:0050580">
    <property type="term" value="F:2,5-didehydrogluconate reductase activity"/>
    <property type="evidence" value="ECO:0007669"/>
    <property type="project" value="UniProtKB-EC"/>
</dbReference>
<dbReference type="SUPFAM" id="SSF51430">
    <property type="entry name" value="NAD(P)-linked oxidoreductase"/>
    <property type="match status" value="1"/>
</dbReference>
<feature type="active site" description="Proton donor" evidence="5">
    <location>
        <position position="40"/>
    </location>
</feature>
<gene>
    <name evidence="9" type="primary">dkgB</name>
    <name evidence="9" type="ordered locus">TERTU_2150</name>
</gene>
<evidence type="ECO:0000313" key="10">
    <source>
        <dbReference type="Proteomes" id="UP000009080"/>
    </source>
</evidence>
<organism evidence="9 10">
    <name type="scientific">Teredinibacter turnerae (strain ATCC 39867 / T7901)</name>
    <dbReference type="NCBI Taxonomy" id="377629"/>
    <lineage>
        <taxon>Bacteria</taxon>
        <taxon>Pseudomonadati</taxon>
        <taxon>Pseudomonadota</taxon>
        <taxon>Gammaproteobacteria</taxon>
        <taxon>Cellvibrionales</taxon>
        <taxon>Cellvibrionaceae</taxon>
        <taxon>Teredinibacter</taxon>
    </lineage>
</organism>
<dbReference type="OrthoDB" id="9804790at2"/>
<evidence type="ECO:0000259" key="8">
    <source>
        <dbReference type="Pfam" id="PF00248"/>
    </source>
</evidence>
<sequence>MQEIPALGMGTYRLKDDVAYASVTTALNLGYRHIDTAQLYENEEAVGRAIADSDVSRDELFITTKVWMDKFSEEKFLPSVEESLTKLQLDRVDLLLVHWPDESGAVAMEDYLAQLKAAQDKGYTKHIGVSNFTNAQLDQAISILGEGVIYTNQVEVQPFLQNQKVIAHCKERNVRVTGYMPLAVGKVMDNAVLQDIASELDVSPAQVALAWQFAQGLITIPSSTKESHLQSNLDAQKISLTDEHMKAIATLECNDRIANPDFAPKWD</sequence>
<dbReference type="PROSITE" id="PS00062">
    <property type="entry name" value="ALDOKETO_REDUCTASE_2"/>
    <property type="match status" value="1"/>
</dbReference>
<dbReference type="Pfam" id="PF00248">
    <property type="entry name" value="Aldo_ket_red"/>
    <property type="match status" value="1"/>
</dbReference>
<dbReference type="STRING" id="377629.TERTU_2150"/>
<dbReference type="PIRSF" id="PIRSF000097">
    <property type="entry name" value="AKR"/>
    <property type="match status" value="1"/>
</dbReference>
<dbReference type="Gene3D" id="3.20.20.100">
    <property type="entry name" value="NADP-dependent oxidoreductase domain"/>
    <property type="match status" value="1"/>
</dbReference>
<dbReference type="KEGG" id="ttu:TERTU_2150"/>
<dbReference type="PANTHER" id="PTHR43827">
    <property type="entry name" value="2,5-DIKETO-D-GLUCONIC ACID REDUCTASE"/>
    <property type="match status" value="1"/>
</dbReference>
<dbReference type="InterPro" id="IPR018170">
    <property type="entry name" value="Aldo/ket_reductase_CS"/>
</dbReference>
<dbReference type="RefSeq" id="WP_015819446.1">
    <property type="nucleotide sequence ID" value="NC_012997.1"/>
</dbReference>
<proteinExistence type="inferred from homology"/>
<evidence type="ECO:0000256" key="4">
    <source>
        <dbReference type="ARBA" id="ARBA00049445"/>
    </source>
</evidence>
<accession>C5BJE1</accession>
<dbReference type="InterPro" id="IPR023210">
    <property type="entry name" value="NADP_OxRdtase_dom"/>
</dbReference>
<keyword evidence="3 9" id="KW-0560">Oxidoreductase</keyword>
<name>C5BJE1_TERTT</name>
<evidence type="ECO:0000256" key="2">
    <source>
        <dbReference type="ARBA" id="ARBA00022857"/>
    </source>
</evidence>
<evidence type="ECO:0000256" key="7">
    <source>
        <dbReference type="PIRSR" id="PIRSR000097-3"/>
    </source>
</evidence>
<dbReference type="AlphaFoldDB" id="C5BJE1"/>
<dbReference type="FunFam" id="3.20.20.100:FF:000002">
    <property type="entry name" value="2,5-diketo-D-gluconic acid reductase A"/>
    <property type="match status" value="1"/>
</dbReference>
<dbReference type="NCBIfam" id="NF008377">
    <property type="entry name" value="PRK11172.1"/>
    <property type="match status" value="1"/>
</dbReference>
<feature type="site" description="Lowers pKa of active site Tyr" evidence="7">
    <location>
        <position position="65"/>
    </location>
</feature>
<evidence type="ECO:0000256" key="1">
    <source>
        <dbReference type="ARBA" id="ARBA00007905"/>
    </source>
</evidence>
<dbReference type="PRINTS" id="PR00069">
    <property type="entry name" value="ALDKETRDTASE"/>
</dbReference>
<feature type="binding site" evidence="6">
    <location>
        <position position="98"/>
    </location>
    <ligand>
        <name>substrate</name>
    </ligand>
</feature>
<reference evidence="9 10" key="1">
    <citation type="journal article" date="2009" name="PLoS ONE">
        <title>The complete genome of Teredinibacter turnerae T7901: an intracellular endosymbiont of marine wood-boring bivalves (shipworms).</title>
        <authorList>
            <person name="Yang J.C."/>
            <person name="Madupu R."/>
            <person name="Durkin A.S."/>
            <person name="Ekborg N.A."/>
            <person name="Pedamallu C.S."/>
            <person name="Hostetler J.B."/>
            <person name="Radune D."/>
            <person name="Toms B.S."/>
            <person name="Henrissat B."/>
            <person name="Coutinho P.M."/>
            <person name="Schwarz S."/>
            <person name="Field L."/>
            <person name="Trindade-Silva A.E."/>
            <person name="Soares C.A.G."/>
            <person name="Elshahawi S."/>
            <person name="Hanora A."/>
            <person name="Schmidt E.W."/>
            <person name="Haygood M.G."/>
            <person name="Posfai J."/>
            <person name="Benner J."/>
            <person name="Madinger C."/>
            <person name="Nove J."/>
            <person name="Anton B."/>
            <person name="Chaudhary K."/>
            <person name="Foster J."/>
            <person name="Holman A."/>
            <person name="Kumar S."/>
            <person name="Lessard P.A."/>
            <person name="Luyten Y.A."/>
            <person name="Slatko B."/>
            <person name="Wood N."/>
            <person name="Wu B."/>
            <person name="Teplitski M."/>
            <person name="Mougous J.D."/>
            <person name="Ward N."/>
            <person name="Eisen J.A."/>
            <person name="Badger J.H."/>
            <person name="Distel D.L."/>
        </authorList>
    </citation>
    <scope>NUCLEOTIDE SEQUENCE [LARGE SCALE GENOMIC DNA]</scope>
    <source>
        <strain evidence="10">ATCC 39867 / T7901</strain>
    </source>
</reference>
<evidence type="ECO:0000256" key="6">
    <source>
        <dbReference type="PIRSR" id="PIRSR000097-2"/>
    </source>
</evidence>
<keyword evidence="2" id="KW-0521">NADP</keyword>
<dbReference type="GO" id="GO:0051596">
    <property type="term" value="P:methylglyoxal catabolic process"/>
    <property type="evidence" value="ECO:0007669"/>
    <property type="project" value="TreeGrafter"/>
</dbReference>
<dbReference type="EMBL" id="CP001614">
    <property type="protein sequence ID" value="ACR13333.1"/>
    <property type="molecule type" value="Genomic_DNA"/>
</dbReference>
<comment type="similarity">
    <text evidence="1">Belongs to the aldo/keto reductase family.</text>
</comment>
<feature type="domain" description="NADP-dependent oxidoreductase" evidence="8">
    <location>
        <begin position="7"/>
        <end position="250"/>
    </location>
</feature>
<keyword evidence="10" id="KW-1185">Reference proteome</keyword>
<dbReference type="PANTHER" id="PTHR43827:SF3">
    <property type="entry name" value="NADP-DEPENDENT OXIDOREDUCTASE DOMAIN-CONTAINING PROTEIN"/>
    <property type="match status" value="1"/>
</dbReference>
<protein>
    <submittedName>
        <fullName evidence="9">2,5-didehydrogluconate reductase</fullName>
        <ecNumber evidence="9">1.1.1.274</ecNumber>
    </submittedName>
</protein>
<dbReference type="EC" id="1.1.1.274" evidence="9"/>
<dbReference type="Proteomes" id="UP000009080">
    <property type="component" value="Chromosome"/>
</dbReference>
<comment type="catalytic activity">
    <reaction evidence="4">
        <text>hydroxyacetone + NADP(+) = methylglyoxal + NADPH + H(+)</text>
        <dbReference type="Rhea" id="RHEA:27986"/>
        <dbReference type="ChEBI" id="CHEBI:15378"/>
        <dbReference type="ChEBI" id="CHEBI:17158"/>
        <dbReference type="ChEBI" id="CHEBI:27957"/>
        <dbReference type="ChEBI" id="CHEBI:57783"/>
        <dbReference type="ChEBI" id="CHEBI:58349"/>
    </reaction>
</comment>
<dbReference type="GO" id="GO:1990002">
    <property type="term" value="F:methylglyoxal reductase (NADPH) (acetol producing) activity"/>
    <property type="evidence" value="ECO:0007669"/>
    <property type="project" value="TreeGrafter"/>
</dbReference>
<dbReference type="eggNOG" id="COG0656">
    <property type="taxonomic scope" value="Bacteria"/>
</dbReference>
<dbReference type="PROSITE" id="PS00798">
    <property type="entry name" value="ALDOKETO_REDUCTASE_1"/>
    <property type="match status" value="1"/>
</dbReference>
<evidence type="ECO:0000256" key="3">
    <source>
        <dbReference type="ARBA" id="ARBA00023002"/>
    </source>
</evidence>
<dbReference type="InterPro" id="IPR020471">
    <property type="entry name" value="AKR"/>
</dbReference>
<dbReference type="InterPro" id="IPR036812">
    <property type="entry name" value="NAD(P)_OxRdtase_dom_sf"/>
</dbReference>
<evidence type="ECO:0000313" key="9">
    <source>
        <dbReference type="EMBL" id="ACR13333.1"/>
    </source>
</evidence>
<dbReference type="HOGENOM" id="CLU_023205_0_1_6"/>
<evidence type="ECO:0000256" key="5">
    <source>
        <dbReference type="PIRSR" id="PIRSR000097-1"/>
    </source>
</evidence>